<sequence>MTYDAVITDSHVILPQGMVDKNIIIDDGKIVGLTHDTPACDNKINGNGLISVPGPIDTHVHYGVYSPINEAAKTESHAAAIGGITTMMRMLRLGDSFTKSLQAQLDAASKNHYVDYAIHASIFTNDQINEMNFCVDKGITSFKIYMNLGGEIGHVYMDMPPDSFDLVAAQVDVTDEIVEQTVKTAALLGCPVLVHAEDYESCGCGIKTAKEKKQDGLHAWSESRSPEFEAKAIKTVSKFGRDYGCVIYFVHIGSERALAQIEEERKLGTKIFVETCPHYLTLSYEKQQGYLAKVMPPIRSEKDSKAVWSALSNNLINTIGTDHVANQLKLKLGGDDVWSALAGFPGIGTVLPILLNDGVNQNRITLEQFVKFTSQNAAQIFGMYPQKGTLEKNSDADITMIDLKKEKKATSDLFGGFSDYIVYEGRNLKGWPVKTIVRGETVAENFEVIGKLGHGKLVERKIN</sequence>
<evidence type="ECO:0000259" key="1">
    <source>
        <dbReference type="Pfam" id="PF01979"/>
    </source>
</evidence>
<reference evidence="2 3" key="1">
    <citation type="submission" date="2018-02" db="EMBL/GenBank/DDBJ databases">
        <title>Complete genome of Nitrosopumilus ureaphilus PS0.</title>
        <authorList>
            <person name="Qin W."/>
            <person name="Zheng Y."/>
            <person name="Stahl D.A."/>
        </authorList>
    </citation>
    <scope>NUCLEOTIDE SEQUENCE [LARGE SCALE GENOMIC DNA]</scope>
    <source>
        <strain evidence="2 3">PS0</strain>
    </source>
</reference>
<name>A0A7D5R0N1_9ARCH</name>
<dbReference type="GO" id="GO:0005737">
    <property type="term" value="C:cytoplasm"/>
    <property type="evidence" value="ECO:0007669"/>
    <property type="project" value="TreeGrafter"/>
</dbReference>
<dbReference type="PANTHER" id="PTHR43668">
    <property type="entry name" value="ALLANTOINASE"/>
    <property type="match status" value="1"/>
</dbReference>
<dbReference type="GeneID" id="56066670"/>
<dbReference type="InterPro" id="IPR032466">
    <property type="entry name" value="Metal_Hydrolase"/>
</dbReference>
<dbReference type="KEGG" id="nue:C5F50_01370"/>
<organism evidence="2 3">
    <name type="scientific">Nitrosopumilus ureiphilus</name>
    <dbReference type="NCBI Taxonomy" id="1470067"/>
    <lineage>
        <taxon>Archaea</taxon>
        <taxon>Nitrososphaerota</taxon>
        <taxon>Nitrososphaeria</taxon>
        <taxon>Nitrosopumilales</taxon>
        <taxon>Nitrosopumilaceae</taxon>
        <taxon>Nitrosopumilus</taxon>
    </lineage>
</organism>
<dbReference type="GO" id="GO:0006145">
    <property type="term" value="P:purine nucleobase catabolic process"/>
    <property type="evidence" value="ECO:0007669"/>
    <property type="project" value="TreeGrafter"/>
</dbReference>
<dbReference type="InterPro" id="IPR006680">
    <property type="entry name" value="Amidohydro-rel"/>
</dbReference>
<dbReference type="EMBL" id="CP026995">
    <property type="protein sequence ID" value="QLH05876.1"/>
    <property type="molecule type" value="Genomic_DNA"/>
</dbReference>
<dbReference type="AlphaFoldDB" id="A0A7D5R0N1"/>
<feature type="domain" description="Amidohydrolase-related" evidence="1">
    <location>
        <begin position="170"/>
        <end position="442"/>
    </location>
</feature>
<dbReference type="Gene3D" id="2.30.40.10">
    <property type="entry name" value="Urease, subunit C, domain 1"/>
    <property type="match status" value="1"/>
</dbReference>
<evidence type="ECO:0000313" key="2">
    <source>
        <dbReference type="EMBL" id="QLH05876.1"/>
    </source>
</evidence>
<gene>
    <name evidence="2" type="ORF">C5F50_01370</name>
</gene>
<keyword evidence="3" id="KW-1185">Reference proteome</keyword>
<dbReference type="SUPFAM" id="SSF51338">
    <property type="entry name" value="Composite domain of metallo-dependent hydrolases"/>
    <property type="match status" value="2"/>
</dbReference>
<dbReference type="GO" id="GO:0004038">
    <property type="term" value="F:allantoinase activity"/>
    <property type="evidence" value="ECO:0007669"/>
    <property type="project" value="TreeGrafter"/>
</dbReference>
<dbReference type="SUPFAM" id="SSF51556">
    <property type="entry name" value="Metallo-dependent hydrolases"/>
    <property type="match status" value="1"/>
</dbReference>
<protein>
    <submittedName>
        <fullName evidence="2">Dihydroorotase</fullName>
    </submittedName>
</protein>
<dbReference type="RefSeq" id="WP_179371946.1">
    <property type="nucleotide sequence ID" value="NZ_CP026995.1"/>
</dbReference>
<proteinExistence type="predicted"/>
<dbReference type="InterPro" id="IPR011059">
    <property type="entry name" value="Metal-dep_hydrolase_composite"/>
</dbReference>
<evidence type="ECO:0000313" key="3">
    <source>
        <dbReference type="Proteomes" id="UP000509478"/>
    </source>
</evidence>
<dbReference type="Gene3D" id="3.20.20.140">
    <property type="entry name" value="Metal-dependent hydrolases"/>
    <property type="match status" value="1"/>
</dbReference>
<dbReference type="InterPro" id="IPR050138">
    <property type="entry name" value="DHOase/Allantoinase_Hydrolase"/>
</dbReference>
<dbReference type="PANTHER" id="PTHR43668:SF2">
    <property type="entry name" value="ALLANTOINASE"/>
    <property type="match status" value="1"/>
</dbReference>
<dbReference type="Pfam" id="PF01979">
    <property type="entry name" value="Amidohydro_1"/>
    <property type="match status" value="1"/>
</dbReference>
<dbReference type="Proteomes" id="UP000509478">
    <property type="component" value="Chromosome"/>
</dbReference>
<dbReference type="OrthoDB" id="8791at2157"/>
<accession>A0A7D5R0N1</accession>